<comment type="caution">
    <text evidence="2">The sequence shown here is derived from an EMBL/GenBank/DDBJ whole genome shotgun (WGS) entry which is preliminary data.</text>
</comment>
<feature type="chain" id="PRO_5038400004" description="Lipoprotein" evidence="1">
    <location>
        <begin position="27"/>
        <end position="144"/>
    </location>
</feature>
<evidence type="ECO:0000256" key="1">
    <source>
        <dbReference type="SAM" id="SignalP"/>
    </source>
</evidence>
<sequence length="144" mass="15149">MKRTAWALAVPTALFALSGCTLPGAASDPKNEPPSCGQCQSQVANLKAQVEEMPAVSKVGQFRYNSDTNAGGGPSLNIDLAVAGGDAEATADKVFEAAWKSRVTPLETVVVNTGGPGSVETSDARFYGKFLDEYETRWGPRPVK</sequence>
<keyword evidence="3" id="KW-1185">Reference proteome</keyword>
<dbReference type="OrthoDB" id="3834133at2"/>
<dbReference type="EMBL" id="RKHO01000001">
    <property type="protein sequence ID" value="ROR90973.1"/>
    <property type="molecule type" value="Genomic_DNA"/>
</dbReference>
<evidence type="ECO:0000313" key="2">
    <source>
        <dbReference type="EMBL" id="ROR90973.1"/>
    </source>
</evidence>
<keyword evidence="1" id="KW-0732">Signal</keyword>
<evidence type="ECO:0000313" key="3">
    <source>
        <dbReference type="Proteomes" id="UP000281738"/>
    </source>
</evidence>
<organism evidence="2 3">
    <name type="scientific">Nocardioides aurantiacus</name>
    <dbReference type="NCBI Taxonomy" id="86796"/>
    <lineage>
        <taxon>Bacteria</taxon>
        <taxon>Bacillati</taxon>
        <taxon>Actinomycetota</taxon>
        <taxon>Actinomycetes</taxon>
        <taxon>Propionibacteriales</taxon>
        <taxon>Nocardioidaceae</taxon>
        <taxon>Nocardioides</taxon>
    </lineage>
</organism>
<name>A0A3N2CTV0_9ACTN</name>
<dbReference type="AlphaFoldDB" id="A0A3N2CTV0"/>
<accession>A0A3N2CTV0</accession>
<dbReference type="PROSITE" id="PS51257">
    <property type="entry name" value="PROKAR_LIPOPROTEIN"/>
    <property type="match status" value="1"/>
</dbReference>
<dbReference type="Proteomes" id="UP000281738">
    <property type="component" value="Unassembled WGS sequence"/>
</dbReference>
<evidence type="ECO:0008006" key="4">
    <source>
        <dbReference type="Google" id="ProtNLM"/>
    </source>
</evidence>
<feature type="signal peptide" evidence="1">
    <location>
        <begin position="1"/>
        <end position="26"/>
    </location>
</feature>
<dbReference type="RefSeq" id="WP_148077001.1">
    <property type="nucleotide sequence ID" value="NZ_RKHO01000001.1"/>
</dbReference>
<reference evidence="2 3" key="1">
    <citation type="submission" date="2018-11" db="EMBL/GenBank/DDBJ databases">
        <title>Sequencing the genomes of 1000 actinobacteria strains.</title>
        <authorList>
            <person name="Klenk H.-P."/>
        </authorList>
    </citation>
    <scope>NUCLEOTIDE SEQUENCE [LARGE SCALE GENOMIC DNA]</scope>
    <source>
        <strain evidence="2 3">DSM 12652</strain>
    </source>
</reference>
<gene>
    <name evidence="2" type="ORF">EDD33_1830</name>
</gene>
<proteinExistence type="predicted"/>
<protein>
    <recommendedName>
        <fullName evidence="4">Lipoprotein</fullName>
    </recommendedName>
</protein>